<sequence>EEYGSYGAWVSDKNEIFGVDGSEDHLYTINQQGFASFERAFEAGWVRTTWGSQSWTLEGMPKDVKRAFRKIAKQFFERAKESSHFTLHLDLLSDPFDRYYGLTDKHFTVPKEKAKLIQFMNGL</sequence>
<protein>
    <submittedName>
        <fullName evidence="1">Uncharacterized protein</fullName>
    </submittedName>
</protein>
<name>A0A0F9BKF8_9ZZZZ</name>
<feature type="non-terminal residue" evidence="1">
    <location>
        <position position="1"/>
    </location>
</feature>
<proteinExistence type="predicted"/>
<dbReference type="EMBL" id="LAZR01040516">
    <property type="protein sequence ID" value="KKL14287.1"/>
    <property type="molecule type" value="Genomic_DNA"/>
</dbReference>
<reference evidence="1" key="1">
    <citation type="journal article" date="2015" name="Nature">
        <title>Complex archaea that bridge the gap between prokaryotes and eukaryotes.</title>
        <authorList>
            <person name="Spang A."/>
            <person name="Saw J.H."/>
            <person name="Jorgensen S.L."/>
            <person name="Zaremba-Niedzwiedzka K."/>
            <person name="Martijn J."/>
            <person name="Lind A.E."/>
            <person name="van Eijk R."/>
            <person name="Schleper C."/>
            <person name="Guy L."/>
            <person name="Ettema T.J."/>
        </authorList>
    </citation>
    <scope>NUCLEOTIDE SEQUENCE</scope>
</reference>
<accession>A0A0F9BKF8</accession>
<dbReference type="AlphaFoldDB" id="A0A0F9BKF8"/>
<evidence type="ECO:0000313" key="1">
    <source>
        <dbReference type="EMBL" id="KKL14287.1"/>
    </source>
</evidence>
<gene>
    <name evidence="1" type="ORF">LCGC14_2517190</name>
</gene>
<organism evidence="1">
    <name type="scientific">marine sediment metagenome</name>
    <dbReference type="NCBI Taxonomy" id="412755"/>
    <lineage>
        <taxon>unclassified sequences</taxon>
        <taxon>metagenomes</taxon>
        <taxon>ecological metagenomes</taxon>
    </lineage>
</organism>
<comment type="caution">
    <text evidence="1">The sequence shown here is derived from an EMBL/GenBank/DDBJ whole genome shotgun (WGS) entry which is preliminary data.</text>
</comment>